<reference evidence="18" key="3">
    <citation type="submission" date="2019-06" db="EMBL/GenBank/DDBJ databases">
        <authorList>
            <person name="Poynton C."/>
            <person name="Hasenbein S."/>
            <person name="Benoit J.B."/>
            <person name="Sepulveda M.S."/>
            <person name="Poelchau M.F."/>
            <person name="Murali S.C."/>
            <person name="Chen S."/>
            <person name="Glastad K.M."/>
            <person name="Werren J.H."/>
            <person name="Vineis J.H."/>
            <person name="Bowen J.L."/>
            <person name="Friedrich M."/>
            <person name="Jones J."/>
            <person name="Robertson H.M."/>
            <person name="Feyereisen R."/>
            <person name="Mechler-Hickson A."/>
            <person name="Mathers N."/>
            <person name="Lee C.E."/>
            <person name="Colbourne J.K."/>
            <person name="Biales A."/>
            <person name="Johnston J.S."/>
            <person name="Wellborn G.A."/>
            <person name="Rosendale A.J."/>
            <person name="Cridge A.G."/>
            <person name="Munoz-Torres M.C."/>
            <person name="Bain P.A."/>
            <person name="Manny A.R."/>
            <person name="Major K.M."/>
            <person name="Lambert F.N."/>
            <person name="Vulpe C.D."/>
            <person name="Tuck P."/>
            <person name="Blalock B.J."/>
            <person name="Lin Y.-Y."/>
            <person name="Smith M.E."/>
            <person name="Ochoa-Acuna H."/>
            <person name="Chen M.-J.M."/>
            <person name="Childers C.P."/>
            <person name="Qu J."/>
            <person name="Dugan S."/>
            <person name="Lee S.L."/>
            <person name="Chao H."/>
            <person name="Dinh H."/>
            <person name="Han Y."/>
            <person name="Doddapaneni H."/>
            <person name="Worley K.C."/>
            <person name="Muzny D.M."/>
            <person name="Gibbs R.A."/>
            <person name="Richards S."/>
        </authorList>
    </citation>
    <scope>NUCLEOTIDE SEQUENCE</scope>
    <source>
        <strain evidence="18">HAZT.00-mixed</strain>
        <tissue evidence="18">Whole organism</tissue>
    </source>
</reference>
<dbReference type="NCBIfam" id="TIGR00583">
    <property type="entry name" value="mre11"/>
    <property type="match status" value="1"/>
</dbReference>
<protein>
    <recommendedName>
        <fullName evidence="17">Mre11 DNA-binding domain-containing protein</fullName>
    </recommendedName>
</protein>
<evidence type="ECO:0000256" key="14">
    <source>
        <dbReference type="ARBA" id="ARBA00023242"/>
    </source>
</evidence>
<name>A0A6A0H9Z9_HYAAZ</name>
<dbReference type="AlphaFoldDB" id="A0A6A0H9Z9"/>
<dbReference type="InterPro" id="IPR003701">
    <property type="entry name" value="Mre11"/>
</dbReference>
<feature type="domain" description="Mre11 DNA-binding" evidence="17">
    <location>
        <begin position="295"/>
        <end position="384"/>
    </location>
</feature>
<evidence type="ECO:0000256" key="2">
    <source>
        <dbReference type="ARBA" id="ARBA00004123"/>
    </source>
</evidence>
<keyword evidence="15 16" id="KW-0469">Meiosis</keyword>
<dbReference type="EMBL" id="JQDR03004411">
    <property type="protein sequence ID" value="KAA0202041.1"/>
    <property type="molecule type" value="Genomic_DNA"/>
</dbReference>
<evidence type="ECO:0000256" key="5">
    <source>
        <dbReference type="ARBA" id="ARBA00022454"/>
    </source>
</evidence>
<comment type="caution">
    <text evidence="18">The sequence shown here is derived from an EMBL/GenBank/DDBJ whole genome shotgun (WGS) entry which is preliminary data.</text>
</comment>
<dbReference type="Gene3D" id="3.30.110.110">
    <property type="entry name" value="Mre11, capping domain"/>
    <property type="match status" value="1"/>
</dbReference>
<dbReference type="InterPro" id="IPR029052">
    <property type="entry name" value="Metallo-depent_PP-like"/>
</dbReference>
<dbReference type="GO" id="GO:0000724">
    <property type="term" value="P:double-strand break repair via homologous recombination"/>
    <property type="evidence" value="ECO:0007669"/>
    <property type="project" value="TreeGrafter"/>
</dbReference>
<keyword evidence="11 16" id="KW-0269">Exonuclease</keyword>
<accession>A0A6A0H9Z9</accession>
<evidence type="ECO:0000256" key="10">
    <source>
        <dbReference type="ARBA" id="ARBA00022801"/>
    </source>
</evidence>
<dbReference type="InterPro" id="IPR041796">
    <property type="entry name" value="Mre11_N"/>
</dbReference>
<evidence type="ECO:0000256" key="13">
    <source>
        <dbReference type="ARBA" id="ARBA00023211"/>
    </source>
</evidence>
<organism evidence="18">
    <name type="scientific">Hyalella azteca</name>
    <name type="common">Amphipod</name>
    <dbReference type="NCBI Taxonomy" id="294128"/>
    <lineage>
        <taxon>Eukaryota</taxon>
        <taxon>Metazoa</taxon>
        <taxon>Ecdysozoa</taxon>
        <taxon>Arthropoda</taxon>
        <taxon>Crustacea</taxon>
        <taxon>Multicrustacea</taxon>
        <taxon>Malacostraca</taxon>
        <taxon>Eumalacostraca</taxon>
        <taxon>Peracarida</taxon>
        <taxon>Amphipoda</taxon>
        <taxon>Senticaudata</taxon>
        <taxon>Talitrida</taxon>
        <taxon>Talitroidea</taxon>
        <taxon>Hyalellidae</taxon>
        <taxon>Hyalella</taxon>
    </lineage>
</organism>
<dbReference type="OrthoDB" id="30417at2759"/>
<keyword evidence="10 16" id="KW-0378">Hydrolase</keyword>
<keyword evidence="14 16" id="KW-0539">Nucleus</keyword>
<dbReference type="GO" id="GO:0008296">
    <property type="term" value="F:3'-5'-DNA exonuclease activity"/>
    <property type="evidence" value="ECO:0007669"/>
    <property type="project" value="InterPro"/>
</dbReference>
<dbReference type="GO" id="GO:0007095">
    <property type="term" value="P:mitotic G2 DNA damage checkpoint signaling"/>
    <property type="evidence" value="ECO:0007669"/>
    <property type="project" value="TreeGrafter"/>
</dbReference>
<evidence type="ECO:0000256" key="9">
    <source>
        <dbReference type="ARBA" id="ARBA00022763"/>
    </source>
</evidence>
<proteinExistence type="inferred from homology"/>
<dbReference type="PANTHER" id="PTHR10139">
    <property type="entry name" value="DOUBLE-STRAND BREAK REPAIR PROTEIN MRE11"/>
    <property type="match status" value="1"/>
</dbReference>
<evidence type="ECO:0000256" key="6">
    <source>
        <dbReference type="ARBA" id="ARBA00022722"/>
    </source>
</evidence>
<dbReference type="Pfam" id="PF00149">
    <property type="entry name" value="Metallophos"/>
    <property type="match status" value="1"/>
</dbReference>
<dbReference type="SUPFAM" id="SSF56300">
    <property type="entry name" value="Metallo-dependent phosphatases"/>
    <property type="match status" value="1"/>
</dbReference>
<keyword evidence="6 16" id="KW-0540">Nuclease</keyword>
<dbReference type="CDD" id="cd00840">
    <property type="entry name" value="MPP_Mre11_N"/>
    <property type="match status" value="1"/>
</dbReference>
<dbReference type="GO" id="GO:0000014">
    <property type="term" value="F:single-stranded DNA endodeoxyribonuclease activity"/>
    <property type="evidence" value="ECO:0007669"/>
    <property type="project" value="TreeGrafter"/>
</dbReference>
<dbReference type="Proteomes" id="UP000711488">
    <property type="component" value="Unassembled WGS sequence"/>
</dbReference>
<keyword evidence="7" id="KW-0479">Metal-binding</keyword>
<dbReference type="Pfam" id="PF04152">
    <property type="entry name" value="Mre11_DNA_bind"/>
    <property type="match status" value="1"/>
</dbReference>
<evidence type="ECO:0000256" key="15">
    <source>
        <dbReference type="ARBA" id="ARBA00023254"/>
    </source>
</evidence>
<dbReference type="GO" id="GO:0097552">
    <property type="term" value="P:mitochondrial double-strand break repair via homologous recombination"/>
    <property type="evidence" value="ECO:0007669"/>
    <property type="project" value="TreeGrafter"/>
</dbReference>
<evidence type="ECO:0000256" key="3">
    <source>
        <dbReference type="ARBA" id="ARBA00004286"/>
    </source>
</evidence>
<dbReference type="PANTHER" id="PTHR10139:SF1">
    <property type="entry name" value="DOUBLE-STRAND BREAK REPAIR PROTEIN MRE11"/>
    <property type="match status" value="1"/>
</dbReference>
<dbReference type="Gene3D" id="3.60.21.10">
    <property type="match status" value="1"/>
</dbReference>
<reference evidence="18" key="2">
    <citation type="journal article" date="2018" name="Environ. Sci. Technol.">
        <title>The Toxicogenome of Hyalella azteca: A Model for Sediment Ecotoxicology and Evolutionary Toxicology.</title>
        <authorList>
            <person name="Poynton H.C."/>
            <person name="Hasenbein S."/>
            <person name="Benoit J.B."/>
            <person name="Sepulveda M.S."/>
            <person name="Poelchau M.F."/>
            <person name="Hughes D.S.T."/>
            <person name="Murali S.C."/>
            <person name="Chen S."/>
            <person name="Glastad K.M."/>
            <person name="Goodisman M.A.D."/>
            <person name="Werren J.H."/>
            <person name="Vineis J.H."/>
            <person name="Bowen J.L."/>
            <person name="Friedrich M."/>
            <person name="Jones J."/>
            <person name="Robertson H.M."/>
            <person name="Feyereisen R."/>
            <person name="Mechler-Hickson A."/>
            <person name="Mathers N."/>
            <person name="Lee C.E."/>
            <person name="Colbourne J.K."/>
            <person name="Biales A."/>
            <person name="Johnston J.S."/>
            <person name="Wellborn G.A."/>
            <person name="Rosendale A.J."/>
            <person name="Cridge A.G."/>
            <person name="Munoz-Torres M.C."/>
            <person name="Bain P.A."/>
            <person name="Manny A.R."/>
            <person name="Major K.M."/>
            <person name="Lambert F.N."/>
            <person name="Vulpe C.D."/>
            <person name="Tuck P."/>
            <person name="Blalock B.J."/>
            <person name="Lin Y.Y."/>
            <person name="Smith M.E."/>
            <person name="Ochoa-Acuna H."/>
            <person name="Chen M.M."/>
            <person name="Childers C.P."/>
            <person name="Qu J."/>
            <person name="Dugan S."/>
            <person name="Lee S.L."/>
            <person name="Chao H."/>
            <person name="Dinh H."/>
            <person name="Han Y."/>
            <person name="Doddapaneni H."/>
            <person name="Worley K.C."/>
            <person name="Muzny D.M."/>
            <person name="Gibbs R.A."/>
            <person name="Richards S."/>
        </authorList>
    </citation>
    <scope>NUCLEOTIDE SEQUENCE</scope>
    <source>
        <strain evidence="18">HAZT.00-mixed</strain>
        <tissue evidence="18">Whole organism</tissue>
    </source>
</reference>
<dbReference type="InterPro" id="IPR038487">
    <property type="entry name" value="Mre11_capping_dom"/>
</dbReference>
<dbReference type="GO" id="GO:0030145">
    <property type="term" value="F:manganese ion binding"/>
    <property type="evidence" value="ECO:0007669"/>
    <property type="project" value="InterPro"/>
</dbReference>
<comment type="cofactor">
    <cofactor evidence="1">
        <name>Mn(2+)</name>
        <dbReference type="ChEBI" id="CHEBI:29035"/>
    </cofactor>
</comment>
<keyword evidence="5" id="KW-0158">Chromosome</keyword>
<reference evidence="18" key="1">
    <citation type="submission" date="2014-08" db="EMBL/GenBank/DDBJ databases">
        <authorList>
            <person name="Murali S."/>
            <person name="Richards S."/>
            <person name="Bandaranaike D."/>
            <person name="Bellair M."/>
            <person name="Blankenburg K."/>
            <person name="Chao H."/>
            <person name="Dinh H."/>
            <person name="Doddapaneni H."/>
            <person name="Dugan-Rocha S."/>
            <person name="Elkadiri S."/>
            <person name="Gnanaolivu R."/>
            <person name="Hughes D."/>
            <person name="Lee S."/>
            <person name="Li M."/>
            <person name="Ming W."/>
            <person name="Munidasa M."/>
            <person name="Muniz J."/>
            <person name="Nguyen L."/>
            <person name="Osuji N."/>
            <person name="Pu L.-L."/>
            <person name="Puazo M."/>
            <person name="Skinner E."/>
            <person name="Qu C."/>
            <person name="Quiroz J."/>
            <person name="Raj R."/>
            <person name="Weissenberger G."/>
            <person name="Xin Y."/>
            <person name="Zou X."/>
            <person name="Han Y."/>
            <person name="Worley K."/>
            <person name="Muzny D."/>
            <person name="Gibbs R."/>
        </authorList>
    </citation>
    <scope>NUCLEOTIDE SEQUENCE</scope>
    <source>
        <strain evidence="18">HAZT.00-mixed</strain>
        <tissue evidence="18">Whole organism</tissue>
    </source>
</reference>
<evidence type="ECO:0000256" key="4">
    <source>
        <dbReference type="ARBA" id="ARBA00009028"/>
    </source>
</evidence>
<dbReference type="GO" id="GO:0030870">
    <property type="term" value="C:Mre11 complex"/>
    <property type="evidence" value="ECO:0007669"/>
    <property type="project" value="InterPro"/>
</dbReference>
<feature type="non-terminal residue" evidence="18">
    <location>
        <position position="385"/>
    </location>
</feature>
<dbReference type="GO" id="GO:0031573">
    <property type="term" value="P:mitotic intra-S DNA damage checkpoint signaling"/>
    <property type="evidence" value="ECO:0007669"/>
    <property type="project" value="TreeGrafter"/>
</dbReference>
<dbReference type="GO" id="GO:0035861">
    <property type="term" value="C:site of double-strand break"/>
    <property type="evidence" value="ECO:0007669"/>
    <property type="project" value="TreeGrafter"/>
</dbReference>
<keyword evidence="13 16" id="KW-0464">Manganese</keyword>
<comment type="similarity">
    <text evidence="4 16">Belongs to the MRE11/RAD32 family.</text>
</comment>
<evidence type="ECO:0000256" key="12">
    <source>
        <dbReference type="ARBA" id="ARBA00023204"/>
    </source>
</evidence>
<dbReference type="InterPro" id="IPR004843">
    <property type="entry name" value="Calcineurin-like_PHP"/>
</dbReference>
<sequence>MIPTSSENIFRILVATDNHLGYAEKDAERGGDSFNTFREVLELAVEQNVDFVLLGGDLFHDNKPSTQCLVKCMELLKTYSFGDKSVEFELVSDPAENFPHLREPMVNFHNPNLNVGIPVFSIHGNHDDPVGLGHFCALDMISTAGLVNYFGRANNLQEINISPLLLVKGKAKLALYGLSAVKDDRLFRLFREEKVIFKFCLAHDLKFPDDWYNVLVLHQNHVERPPYNYIREEFLDGFLDLVIWGHEHECKILPRESAQQYHVMQPGSSVATSLCEGEAVQKHVALLEINEENCIKPTALPLKTVRPFVFKTVSLADNVPMDVRTTDQVRASLVEEFLEKTVKEMITESLEQLTGHPRQPKKPLIRLRVDYTDERDLINVIRFGH</sequence>
<gene>
    <name evidence="18" type="ORF">HAZT_HAZT004932</name>
</gene>
<evidence type="ECO:0000256" key="11">
    <source>
        <dbReference type="ARBA" id="ARBA00022839"/>
    </source>
</evidence>
<comment type="subcellular location">
    <subcellularLocation>
        <location evidence="3">Chromosome</location>
    </subcellularLocation>
    <subcellularLocation>
        <location evidence="2">Nucleus</location>
    </subcellularLocation>
</comment>
<dbReference type="InterPro" id="IPR007281">
    <property type="entry name" value="Mre11_DNA-bd"/>
</dbReference>
<keyword evidence="9 16" id="KW-0227">DNA damage</keyword>
<evidence type="ECO:0000313" key="18">
    <source>
        <dbReference type="EMBL" id="KAA0202041.1"/>
    </source>
</evidence>
<keyword evidence="12 16" id="KW-0234">DNA repair</keyword>
<dbReference type="GO" id="GO:0006303">
    <property type="term" value="P:double-strand break repair via nonhomologous end joining"/>
    <property type="evidence" value="ECO:0007669"/>
    <property type="project" value="TreeGrafter"/>
</dbReference>
<evidence type="ECO:0000256" key="1">
    <source>
        <dbReference type="ARBA" id="ARBA00001936"/>
    </source>
</evidence>
<dbReference type="FunFam" id="3.60.21.10:FF:000011">
    <property type="entry name" value="Double-strand break repair protein"/>
    <property type="match status" value="1"/>
</dbReference>
<evidence type="ECO:0000256" key="8">
    <source>
        <dbReference type="ARBA" id="ARBA00022759"/>
    </source>
</evidence>
<evidence type="ECO:0000256" key="7">
    <source>
        <dbReference type="ARBA" id="ARBA00022723"/>
    </source>
</evidence>
<evidence type="ECO:0000259" key="17">
    <source>
        <dbReference type="SMART" id="SM01347"/>
    </source>
</evidence>
<keyword evidence="8 16" id="KW-0255">Endonuclease</keyword>
<evidence type="ECO:0000256" key="16">
    <source>
        <dbReference type="RuleBase" id="RU003447"/>
    </source>
</evidence>
<dbReference type="GO" id="GO:0000723">
    <property type="term" value="P:telomere maintenance"/>
    <property type="evidence" value="ECO:0007669"/>
    <property type="project" value="TreeGrafter"/>
</dbReference>
<dbReference type="GO" id="GO:0042138">
    <property type="term" value="P:meiotic DNA double-strand break formation"/>
    <property type="evidence" value="ECO:0007669"/>
    <property type="project" value="TreeGrafter"/>
</dbReference>
<dbReference type="SMART" id="SM01347">
    <property type="entry name" value="Mre11_DNA_bind"/>
    <property type="match status" value="1"/>
</dbReference>